<dbReference type="InterPro" id="IPR013328">
    <property type="entry name" value="6PGD_dom2"/>
</dbReference>
<dbReference type="InterPro" id="IPR036291">
    <property type="entry name" value="NAD(P)-bd_dom_sf"/>
</dbReference>
<organism evidence="6 7">
    <name type="scientific">Paenalkalicoccus suaedae</name>
    <dbReference type="NCBI Taxonomy" id="2592382"/>
    <lineage>
        <taxon>Bacteria</taxon>
        <taxon>Bacillati</taxon>
        <taxon>Bacillota</taxon>
        <taxon>Bacilli</taxon>
        <taxon>Bacillales</taxon>
        <taxon>Bacillaceae</taxon>
        <taxon>Paenalkalicoccus</taxon>
    </lineage>
</organism>
<dbReference type="InterPro" id="IPR013118">
    <property type="entry name" value="Mannitol_DH_C"/>
</dbReference>
<protein>
    <submittedName>
        <fullName evidence="6">Tagaturonate reductase</fullName>
        <ecNumber evidence="6">1.1.1.58</ecNumber>
    </submittedName>
</protein>
<dbReference type="GO" id="GO:0009026">
    <property type="term" value="F:tagaturonate reductase activity"/>
    <property type="evidence" value="ECO:0007669"/>
    <property type="project" value="UniProtKB-EC"/>
</dbReference>
<accession>A0A859FAC3</accession>
<evidence type="ECO:0000256" key="3">
    <source>
        <dbReference type="ARBA" id="ARBA00048615"/>
    </source>
</evidence>
<dbReference type="AlphaFoldDB" id="A0A859FAC3"/>
<dbReference type="Pfam" id="PF08125">
    <property type="entry name" value="Mannitol_dh_C"/>
    <property type="match status" value="1"/>
</dbReference>
<dbReference type="NCBIfam" id="NF002969">
    <property type="entry name" value="PRK03643.1"/>
    <property type="match status" value="1"/>
</dbReference>
<keyword evidence="2" id="KW-0520">NAD</keyword>
<dbReference type="Gene3D" id="1.10.1040.10">
    <property type="entry name" value="N-(1-d-carboxylethyl)-l-norvaline Dehydrogenase, domain 2"/>
    <property type="match status" value="1"/>
</dbReference>
<reference evidence="7" key="1">
    <citation type="submission" date="2019-07" db="EMBL/GenBank/DDBJ databases">
        <title>Bacillus alkalisoli sp. nov. isolated from saline soil.</title>
        <authorList>
            <person name="Sun J.-Q."/>
            <person name="Xu L."/>
        </authorList>
    </citation>
    <scope>NUCLEOTIDE SEQUENCE [LARGE SCALE GENOMIC DNA]</scope>
    <source>
        <strain evidence="7">M4U3P1</strain>
    </source>
</reference>
<dbReference type="RefSeq" id="WP_176007780.1">
    <property type="nucleotide sequence ID" value="NZ_CP041372.2"/>
</dbReference>
<evidence type="ECO:0000259" key="4">
    <source>
        <dbReference type="Pfam" id="PF01232"/>
    </source>
</evidence>
<sequence length="495" mass="56912">MKQLSKQMLHTQTGMTIKRGPEKILQFGKGNFLRGFFNWLLEGLNRETDYAGSTVIYQPNPGGSTHDYLKAQDYLYTVCLQGMVDRAAHEEYTLITSVSRTLAYQEWNEVIKLARSPELEVIVSNTTEAGLTYQKQACPINGAIPSTFPAKLTSLLYERFKAFEGIGGGIDILPCELVQKNGDNLKEMVCQHAADWDYDKSFYHWLTKENDFCNTLVDRIVTGYPKEDAAAFFDAIGYEDRGLVIGEPYHLFVIEGQERIRHRLPFAETDFNVRWGNVKKHSDIKVRLLNAPHTIMTSLFFPAGYHLVRDVMESDLSSPVMEEVFHELAASLPYSNEEKHTFIEDVQARFCNPYNDHYLHAISMSGVSKFKTRILPAIREKSVVDISDLYALALAGLLQMFRPSKKNESVYFGKRMEEFYPLYESETILLELDRFWTDYQKHGNFKKLVEDVLSSHLIWEEDARWLGNLTEPVTSYLNESLKSNMVTIIKKRPHT</sequence>
<evidence type="ECO:0000259" key="5">
    <source>
        <dbReference type="Pfam" id="PF08125"/>
    </source>
</evidence>
<dbReference type="GO" id="GO:0008926">
    <property type="term" value="F:mannitol-1-phosphate 5-dehydrogenase activity"/>
    <property type="evidence" value="ECO:0007669"/>
    <property type="project" value="UniProtKB-EC"/>
</dbReference>
<dbReference type="GO" id="GO:0019592">
    <property type="term" value="P:mannitol catabolic process"/>
    <property type="evidence" value="ECO:0007669"/>
    <property type="project" value="TreeGrafter"/>
</dbReference>
<evidence type="ECO:0000313" key="6">
    <source>
        <dbReference type="EMBL" id="QKS69738.1"/>
    </source>
</evidence>
<dbReference type="PANTHER" id="PTHR30524:SF0">
    <property type="entry name" value="ALTRONATE OXIDOREDUCTASE-RELATED"/>
    <property type="match status" value="1"/>
</dbReference>
<feature type="domain" description="Mannitol dehydrogenase C-terminal" evidence="5">
    <location>
        <begin position="277"/>
        <end position="396"/>
    </location>
</feature>
<dbReference type="PANTHER" id="PTHR30524">
    <property type="entry name" value="MANNITOL-1-PHOSPHATE 5-DEHYDROGENASE"/>
    <property type="match status" value="1"/>
</dbReference>
<dbReference type="Proteomes" id="UP000318138">
    <property type="component" value="Chromosome"/>
</dbReference>
<dbReference type="EC" id="1.1.1.58" evidence="6"/>
<dbReference type="KEGG" id="psua:FLK61_23370"/>
<dbReference type="SUPFAM" id="SSF48179">
    <property type="entry name" value="6-phosphogluconate dehydrogenase C-terminal domain-like"/>
    <property type="match status" value="1"/>
</dbReference>
<dbReference type="EMBL" id="CP041372">
    <property type="protein sequence ID" value="QKS69738.1"/>
    <property type="molecule type" value="Genomic_DNA"/>
</dbReference>
<gene>
    <name evidence="6" type="ORF">FLK61_23370</name>
</gene>
<dbReference type="GO" id="GO:0005829">
    <property type="term" value="C:cytosol"/>
    <property type="evidence" value="ECO:0007669"/>
    <property type="project" value="TreeGrafter"/>
</dbReference>
<keyword evidence="1 6" id="KW-0560">Oxidoreductase</keyword>
<evidence type="ECO:0000256" key="2">
    <source>
        <dbReference type="ARBA" id="ARBA00023027"/>
    </source>
</evidence>
<dbReference type="Pfam" id="PF01232">
    <property type="entry name" value="Mannitol_dh"/>
    <property type="match status" value="1"/>
</dbReference>
<proteinExistence type="predicted"/>
<evidence type="ECO:0000256" key="1">
    <source>
        <dbReference type="ARBA" id="ARBA00023002"/>
    </source>
</evidence>
<dbReference type="SUPFAM" id="SSF51735">
    <property type="entry name" value="NAD(P)-binding Rossmann-fold domains"/>
    <property type="match status" value="1"/>
</dbReference>
<dbReference type="InterPro" id="IPR013131">
    <property type="entry name" value="Mannitol_DH_N"/>
</dbReference>
<comment type="catalytic activity">
    <reaction evidence="3">
        <text>D-mannitol 1-phosphate + NAD(+) = beta-D-fructose 6-phosphate + NADH + H(+)</text>
        <dbReference type="Rhea" id="RHEA:19661"/>
        <dbReference type="ChEBI" id="CHEBI:15378"/>
        <dbReference type="ChEBI" id="CHEBI:57540"/>
        <dbReference type="ChEBI" id="CHEBI:57634"/>
        <dbReference type="ChEBI" id="CHEBI:57945"/>
        <dbReference type="ChEBI" id="CHEBI:61381"/>
        <dbReference type="EC" id="1.1.1.17"/>
    </reaction>
</comment>
<name>A0A859FAC3_9BACI</name>
<feature type="domain" description="Mannitol dehydrogenase N-terminal" evidence="4">
    <location>
        <begin position="22"/>
        <end position="262"/>
    </location>
</feature>
<keyword evidence="7" id="KW-1185">Reference proteome</keyword>
<dbReference type="Gene3D" id="3.40.50.720">
    <property type="entry name" value="NAD(P)-binding Rossmann-like Domain"/>
    <property type="match status" value="1"/>
</dbReference>
<dbReference type="InterPro" id="IPR008927">
    <property type="entry name" value="6-PGluconate_DH-like_C_sf"/>
</dbReference>
<evidence type="ECO:0000313" key="7">
    <source>
        <dbReference type="Proteomes" id="UP000318138"/>
    </source>
</evidence>